<feature type="compositionally biased region" description="Basic residues" evidence="1">
    <location>
        <begin position="1"/>
        <end position="11"/>
    </location>
</feature>
<feature type="compositionally biased region" description="Basic and acidic residues" evidence="1">
    <location>
        <begin position="370"/>
        <end position="386"/>
    </location>
</feature>
<name>A0A163H5F8_DIDRA</name>
<accession>A0A163H5F8</accession>
<dbReference type="Proteomes" id="UP000076837">
    <property type="component" value="Unassembled WGS sequence"/>
</dbReference>
<evidence type="ECO:0000313" key="3">
    <source>
        <dbReference type="Proteomes" id="UP000076837"/>
    </source>
</evidence>
<keyword evidence="3" id="KW-1185">Reference proteome</keyword>
<protein>
    <submittedName>
        <fullName evidence="2">Uncharacterized protein</fullName>
    </submittedName>
</protein>
<comment type="caution">
    <text evidence="2">The sequence shown here is derived from an EMBL/GenBank/DDBJ whole genome shotgun (WGS) entry which is preliminary data.</text>
</comment>
<dbReference type="EMBL" id="JYNV01000134">
    <property type="protein sequence ID" value="KZM25168.1"/>
    <property type="molecule type" value="Genomic_DNA"/>
</dbReference>
<feature type="region of interest" description="Disordered" evidence="1">
    <location>
        <begin position="363"/>
        <end position="435"/>
    </location>
</feature>
<sequence length="435" mass="48226">MKYNSRKKRAQHQPVPEPSSAASKLDIGHGALNLQQGNTRTPFYDDSNHVAYGWQQMATLPDFPGLHTLIRGTQDDPPLSPEKRSQTWPASGHHRDVGQDEPSGFNSHPRRGQGPRRPPSLTGTQDQGEHGGGRRETSNPFVGLPSAKLDATSTESIDNGIILAAPVLSSRDVSQKLQIYKTKDSVRTSLELADGLPKLKPQHRAQRLRVDELENPQHAVRKTEHMSIMLEEPAPLRIREKTTNIGIPETLSRSRTLEQAQMSRTNHQQSNAMHLSVRADKWESDPPRSGANYGADAVSSRSPEGVKVTVCEVNGLEDKEMDSLTTAITEWQVSASDEKLNHEYEDHSAVPQPLDLAAIRTAKEHKRKLTRPEVDSNIDSDRDNRSGSHPAKAESVQSCATSMSLGFETLNMPAGNENEHKGPGRKWYKGFRRSE</sequence>
<proteinExistence type="predicted"/>
<dbReference type="AlphaFoldDB" id="A0A163H5F8"/>
<organism evidence="2 3">
    <name type="scientific">Didymella rabiei</name>
    <name type="common">Chickpea ascochyta blight fungus</name>
    <name type="synonym">Mycosphaerella rabiei</name>
    <dbReference type="NCBI Taxonomy" id="5454"/>
    <lineage>
        <taxon>Eukaryota</taxon>
        <taxon>Fungi</taxon>
        <taxon>Dikarya</taxon>
        <taxon>Ascomycota</taxon>
        <taxon>Pezizomycotina</taxon>
        <taxon>Dothideomycetes</taxon>
        <taxon>Pleosporomycetidae</taxon>
        <taxon>Pleosporales</taxon>
        <taxon>Pleosporineae</taxon>
        <taxon>Didymellaceae</taxon>
        <taxon>Ascochyta</taxon>
    </lineage>
</organism>
<feature type="compositionally biased region" description="Basic residues" evidence="1">
    <location>
        <begin position="423"/>
        <end position="435"/>
    </location>
</feature>
<feature type="region of interest" description="Disordered" evidence="1">
    <location>
        <begin position="65"/>
        <end position="146"/>
    </location>
</feature>
<gene>
    <name evidence="2" type="ORF">ST47_g3675</name>
</gene>
<feature type="compositionally biased region" description="Basic and acidic residues" evidence="1">
    <location>
        <begin position="127"/>
        <end position="137"/>
    </location>
</feature>
<reference evidence="2 3" key="1">
    <citation type="journal article" date="2016" name="Sci. Rep.">
        <title>Draft genome sequencing and secretome analysis of fungal phytopathogen Ascochyta rabiei provides insight into the necrotrophic effector repertoire.</title>
        <authorList>
            <person name="Verma S."/>
            <person name="Gazara R.K."/>
            <person name="Nizam S."/>
            <person name="Parween S."/>
            <person name="Chattopadhyay D."/>
            <person name="Verma P.K."/>
        </authorList>
    </citation>
    <scope>NUCLEOTIDE SEQUENCE [LARGE SCALE GENOMIC DNA]</scope>
    <source>
        <strain evidence="2 3">ArDII</strain>
    </source>
</reference>
<feature type="region of interest" description="Disordered" evidence="1">
    <location>
        <begin position="1"/>
        <end position="28"/>
    </location>
</feature>
<evidence type="ECO:0000313" key="2">
    <source>
        <dbReference type="EMBL" id="KZM25168.1"/>
    </source>
</evidence>
<feature type="compositionally biased region" description="Polar residues" evidence="1">
    <location>
        <begin position="395"/>
        <end position="404"/>
    </location>
</feature>
<evidence type="ECO:0000256" key="1">
    <source>
        <dbReference type="SAM" id="MobiDB-lite"/>
    </source>
</evidence>